<accession>A0ABW3IBT0</accession>
<dbReference type="NCBIfam" id="TIGR03558">
    <property type="entry name" value="oxido_grp_1"/>
    <property type="match status" value="1"/>
</dbReference>
<gene>
    <name evidence="3" type="ORF">ACFQ1G_02085</name>
</gene>
<reference evidence="4" key="1">
    <citation type="journal article" date="2019" name="Int. J. Syst. Evol. Microbiol.">
        <title>The Global Catalogue of Microorganisms (GCM) 10K type strain sequencing project: providing services to taxonomists for standard genome sequencing and annotation.</title>
        <authorList>
            <consortium name="The Broad Institute Genomics Platform"/>
            <consortium name="The Broad Institute Genome Sequencing Center for Infectious Disease"/>
            <person name="Wu L."/>
            <person name="Ma J."/>
        </authorList>
    </citation>
    <scope>NUCLEOTIDE SEQUENCE [LARGE SCALE GENOMIC DNA]</scope>
    <source>
        <strain evidence="4">CCUG 60898</strain>
    </source>
</reference>
<evidence type="ECO:0000256" key="1">
    <source>
        <dbReference type="ARBA" id="ARBA00007789"/>
    </source>
</evidence>
<dbReference type="RefSeq" id="WP_380736603.1">
    <property type="nucleotide sequence ID" value="NZ_JBHTJP010000032.1"/>
</dbReference>
<dbReference type="PANTHER" id="PTHR30137">
    <property type="entry name" value="LUCIFERASE-LIKE MONOOXYGENASE"/>
    <property type="match status" value="1"/>
</dbReference>
<name>A0ABW3IBT0_9FLAO</name>
<keyword evidence="4" id="KW-1185">Reference proteome</keyword>
<dbReference type="Gene3D" id="3.20.20.30">
    <property type="entry name" value="Luciferase-like domain"/>
    <property type="match status" value="1"/>
</dbReference>
<dbReference type="GO" id="GO:0016491">
    <property type="term" value="F:oxidoreductase activity"/>
    <property type="evidence" value="ECO:0007669"/>
    <property type="project" value="UniProtKB-KW"/>
</dbReference>
<feature type="domain" description="Luciferase-like" evidence="2">
    <location>
        <begin position="23"/>
        <end position="309"/>
    </location>
</feature>
<organism evidence="3 4">
    <name type="scientific">Salinimicrobium gaetbulicola</name>
    <dbReference type="NCBI Taxonomy" id="999702"/>
    <lineage>
        <taxon>Bacteria</taxon>
        <taxon>Pseudomonadati</taxon>
        <taxon>Bacteroidota</taxon>
        <taxon>Flavobacteriia</taxon>
        <taxon>Flavobacteriales</taxon>
        <taxon>Flavobacteriaceae</taxon>
        <taxon>Salinimicrobium</taxon>
    </lineage>
</organism>
<dbReference type="SUPFAM" id="SSF51679">
    <property type="entry name" value="Bacterial luciferase-like"/>
    <property type="match status" value="1"/>
</dbReference>
<dbReference type="InterPro" id="IPR050766">
    <property type="entry name" value="Bact_Lucif_Oxidored"/>
</dbReference>
<proteinExistence type="predicted"/>
<evidence type="ECO:0000259" key="2">
    <source>
        <dbReference type="Pfam" id="PF00296"/>
    </source>
</evidence>
<dbReference type="EMBL" id="JBHTJP010000032">
    <property type="protein sequence ID" value="MFD0975569.1"/>
    <property type="molecule type" value="Genomic_DNA"/>
</dbReference>
<dbReference type="PANTHER" id="PTHR30137:SF6">
    <property type="entry name" value="LUCIFERASE-LIKE MONOOXYGENASE"/>
    <property type="match status" value="1"/>
</dbReference>
<dbReference type="InterPro" id="IPR036661">
    <property type="entry name" value="Luciferase-like_sf"/>
</dbReference>
<dbReference type="InterPro" id="IPR019949">
    <property type="entry name" value="CmoO-like"/>
</dbReference>
<dbReference type="CDD" id="cd00347">
    <property type="entry name" value="Flavin_utilizing_monoxygenases"/>
    <property type="match status" value="1"/>
</dbReference>
<dbReference type="InterPro" id="IPR011251">
    <property type="entry name" value="Luciferase-like_dom"/>
</dbReference>
<sequence>MNDRKTILQDSKFSVLDLVPVVEGNTIGNSFKNTIELAQHCEDLDFSRFWISEHHNTGSLASSATAVLIGNVAANTSSIKVGSGGIMLPNHSPLTVAEQFGTLETLFPGRIDLGLGRAPGTDHHTAGALRRGHIETVKDFPREIQELQRYFSKENKNAPVRAIPGEGLEIPIYLLGSSTFSAQLAAMLGLKYAFASHFAPAHLHEALQLYRDKFKNVGGQKPYSIACVNVIAADTDEEAEFLASSQKQFALGIIRNQRNPMPPPVENMSGIWNPEEAAAISQMMQYSFVGSQESIEEKLIDFISETGVDEIMVVSHIYDHEKRLRSYELLSELKKPVKDPFFDSQPPPLNK</sequence>
<evidence type="ECO:0000313" key="3">
    <source>
        <dbReference type="EMBL" id="MFD0975569.1"/>
    </source>
</evidence>
<dbReference type="EC" id="1.-.-.-" evidence="3"/>
<dbReference type="Pfam" id="PF00296">
    <property type="entry name" value="Bac_luciferase"/>
    <property type="match status" value="1"/>
</dbReference>
<comment type="caution">
    <text evidence="3">The sequence shown here is derived from an EMBL/GenBank/DDBJ whole genome shotgun (WGS) entry which is preliminary data.</text>
</comment>
<comment type="similarity">
    <text evidence="1">To bacterial alkanal monooxygenase alpha and beta chains.</text>
</comment>
<evidence type="ECO:0000313" key="4">
    <source>
        <dbReference type="Proteomes" id="UP001597100"/>
    </source>
</evidence>
<keyword evidence="3" id="KW-0560">Oxidoreductase</keyword>
<protein>
    <submittedName>
        <fullName evidence="3">LLM class flavin-dependent oxidoreductase</fullName>
        <ecNumber evidence="3">1.-.-.-</ecNumber>
    </submittedName>
</protein>
<dbReference type="Proteomes" id="UP001597100">
    <property type="component" value="Unassembled WGS sequence"/>
</dbReference>